<evidence type="ECO:0000256" key="1">
    <source>
        <dbReference type="SAM" id="Phobius"/>
    </source>
</evidence>
<keyword evidence="1" id="KW-0812">Transmembrane</keyword>
<evidence type="ECO:0000313" key="4">
    <source>
        <dbReference type="Proteomes" id="UP000024635"/>
    </source>
</evidence>
<dbReference type="AlphaFoldDB" id="A0A016SAD9"/>
<keyword evidence="4" id="KW-1185">Reference proteome</keyword>
<gene>
    <name evidence="3" type="primary">Acey_s0265.g669</name>
    <name evidence="3" type="ORF">Y032_0265g669</name>
</gene>
<proteinExistence type="predicted"/>
<dbReference type="EMBL" id="JARK01001601">
    <property type="protein sequence ID" value="EYB87337.1"/>
    <property type="molecule type" value="Genomic_DNA"/>
</dbReference>
<keyword evidence="1" id="KW-0472">Membrane</keyword>
<keyword evidence="1" id="KW-1133">Transmembrane helix</keyword>
<organism evidence="3 4">
    <name type="scientific">Ancylostoma ceylanicum</name>
    <dbReference type="NCBI Taxonomy" id="53326"/>
    <lineage>
        <taxon>Eukaryota</taxon>
        <taxon>Metazoa</taxon>
        <taxon>Ecdysozoa</taxon>
        <taxon>Nematoda</taxon>
        <taxon>Chromadorea</taxon>
        <taxon>Rhabditida</taxon>
        <taxon>Rhabditina</taxon>
        <taxon>Rhabditomorpha</taxon>
        <taxon>Strongyloidea</taxon>
        <taxon>Ancylostomatidae</taxon>
        <taxon>Ancylostomatinae</taxon>
        <taxon>Ancylostoma</taxon>
    </lineage>
</organism>
<reference evidence="4" key="1">
    <citation type="journal article" date="2015" name="Nat. Genet.">
        <title>The genome and transcriptome of the zoonotic hookworm Ancylostoma ceylanicum identify infection-specific gene families.</title>
        <authorList>
            <person name="Schwarz E.M."/>
            <person name="Hu Y."/>
            <person name="Antoshechkin I."/>
            <person name="Miller M.M."/>
            <person name="Sternberg P.W."/>
            <person name="Aroian R.V."/>
        </authorList>
    </citation>
    <scope>NUCLEOTIDE SEQUENCE</scope>
    <source>
        <strain evidence="4">HY135</strain>
    </source>
</reference>
<protein>
    <recommendedName>
        <fullName evidence="2">EGF-like domain-containing protein</fullName>
    </recommendedName>
</protein>
<comment type="caution">
    <text evidence="3">The sequence shown here is derived from an EMBL/GenBank/DDBJ whole genome shotgun (WGS) entry which is preliminary data.</text>
</comment>
<dbReference type="InterPro" id="IPR000742">
    <property type="entry name" value="EGF"/>
</dbReference>
<feature type="transmembrane region" description="Helical" evidence="1">
    <location>
        <begin position="110"/>
        <end position="133"/>
    </location>
</feature>
<name>A0A016SAD9_9BILA</name>
<evidence type="ECO:0000259" key="2">
    <source>
        <dbReference type="PROSITE" id="PS00022"/>
    </source>
</evidence>
<feature type="domain" description="EGF-like" evidence="2">
    <location>
        <begin position="87"/>
        <end position="98"/>
    </location>
</feature>
<evidence type="ECO:0000313" key="3">
    <source>
        <dbReference type="EMBL" id="EYB87337.1"/>
    </source>
</evidence>
<dbReference type="SUPFAM" id="SSF57196">
    <property type="entry name" value="EGF/Laminin"/>
    <property type="match status" value="1"/>
</dbReference>
<sequence>MSFSTSRNGAAYIHGVRKTMNGSLLECLVEADENKESRQSFSSRIVLVIQDCGKETGAESISMNKLNPCRYGSCRVRNDYGFELLECRCIEQYTGLYCDQLVEWAIYYEVMYYSPFFALIAVVVFICFCHTCVEEARIECPMSFEKHVMRDNLLVDMKGYYPAMFMSPEQYAEMLTSMPEEVDAPAMGLKEGFEARSKTPTWIDTYHLLSDGIGLRCAINAAIRGEIIMWWWNAWAVSMVGITISPSYSYEITRTKSLISLQLLIETTSSLQK</sequence>
<dbReference type="Proteomes" id="UP000024635">
    <property type="component" value="Unassembled WGS sequence"/>
</dbReference>
<accession>A0A016SAD9</accession>
<dbReference type="OrthoDB" id="5835689at2759"/>
<dbReference type="PROSITE" id="PS00022">
    <property type="entry name" value="EGF_1"/>
    <property type="match status" value="1"/>
</dbReference>